<keyword evidence="1" id="KW-1133">Transmembrane helix</keyword>
<name>A0AAU6WBL4_9MICC</name>
<feature type="transmembrane region" description="Helical" evidence="1">
    <location>
        <begin position="113"/>
        <end position="131"/>
    </location>
</feature>
<keyword evidence="1" id="KW-0812">Transmembrane</keyword>
<reference evidence="2 3" key="1">
    <citation type="submission" date="2023-05" db="EMBL/GenBank/DDBJ databases">
        <title>Glutamicibacter sp. B1, complete genome.</title>
        <authorList>
            <person name="Long Y.H."/>
            <person name="Fang T."/>
            <person name="Li X.Y."/>
        </authorList>
    </citation>
    <scope>NUCLEOTIDE SEQUENCE [LARGE SCALE GENOMIC DNA]</scope>
    <source>
        <strain evidence="2 3">B1</strain>
    </source>
</reference>
<accession>A0AAU6WBL4</accession>
<dbReference type="AlphaFoldDB" id="A0AAU6WBL4"/>
<feature type="transmembrane region" description="Helical" evidence="1">
    <location>
        <begin position="137"/>
        <end position="153"/>
    </location>
</feature>
<sequence>MRSSFGNTLRHLSDGTRLYGREHQGQGLAVFLLCLYLPLVIPLLRNGVWVDPTVWIEEVRVPTPGLLLAAYSVVVAVVIALALTPPSAVAATESTPYPVQRPVKTKIIQNCRLFLNAMIALGVVGLIFTSGVDRWEHLLGLVVGTLLLQLGHLDEVNSVQVESVLLMLGKDPLVDYDRWFARRWTIERTALEAPEWTKVVRKNLVLVILWVSVQAVALISYILLVHGANGLFIHALSIILLSVAAGLTSVVGLSSVLASTVVSRHATSRRSTSFSIHPESYFAALLVLAKIITVLVMAMLPFSWLSEQTRIETLIYVGFLILEMLLFFSASLWLLRRWGKKEPQGFATSNAIDAQAVRHLLKKKSAKDRASIRGAVIYRQRFNKALKTDAA</sequence>
<evidence type="ECO:0000256" key="1">
    <source>
        <dbReference type="SAM" id="Phobius"/>
    </source>
</evidence>
<evidence type="ECO:0000313" key="2">
    <source>
        <dbReference type="EMBL" id="XAO44528.1"/>
    </source>
</evidence>
<feature type="transmembrane region" description="Helical" evidence="1">
    <location>
        <begin position="231"/>
        <end position="260"/>
    </location>
</feature>
<protein>
    <submittedName>
        <fullName evidence="2">Uncharacterized protein</fullName>
    </submittedName>
</protein>
<feature type="transmembrane region" description="Helical" evidence="1">
    <location>
        <begin position="204"/>
        <end position="225"/>
    </location>
</feature>
<keyword evidence="1" id="KW-0472">Membrane</keyword>
<keyword evidence="3" id="KW-1185">Reference proteome</keyword>
<proteinExistence type="predicted"/>
<gene>
    <name evidence="2" type="ORF">QMQ05_09040</name>
</gene>
<feature type="transmembrane region" description="Helical" evidence="1">
    <location>
        <begin position="27"/>
        <end position="45"/>
    </location>
</feature>
<dbReference type="RefSeq" id="WP_345469385.1">
    <property type="nucleotide sequence ID" value="NZ_CP125942.1"/>
</dbReference>
<dbReference type="Proteomes" id="UP001486888">
    <property type="component" value="Chromosome"/>
</dbReference>
<evidence type="ECO:0000313" key="3">
    <source>
        <dbReference type="Proteomes" id="UP001486888"/>
    </source>
</evidence>
<feature type="transmembrane region" description="Helical" evidence="1">
    <location>
        <begin position="314"/>
        <end position="335"/>
    </location>
</feature>
<organism evidence="2 3">
    <name type="scientific">Glutamicibacter ectropisis</name>
    <dbReference type="NCBI Taxonomy" id="3046593"/>
    <lineage>
        <taxon>Bacteria</taxon>
        <taxon>Bacillati</taxon>
        <taxon>Actinomycetota</taxon>
        <taxon>Actinomycetes</taxon>
        <taxon>Micrococcales</taxon>
        <taxon>Micrococcaceae</taxon>
        <taxon>Glutamicibacter</taxon>
    </lineage>
</organism>
<feature type="transmembrane region" description="Helical" evidence="1">
    <location>
        <begin position="65"/>
        <end position="92"/>
    </location>
</feature>
<dbReference type="EMBL" id="CP125942">
    <property type="protein sequence ID" value="XAO44528.1"/>
    <property type="molecule type" value="Genomic_DNA"/>
</dbReference>
<dbReference type="KEGG" id="gey:QMQ05_09040"/>
<feature type="transmembrane region" description="Helical" evidence="1">
    <location>
        <begin position="281"/>
        <end position="302"/>
    </location>
</feature>